<feature type="region of interest" description="Disordered" evidence="4">
    <location>
        <begin position="32"/>
        <end position="95"/>
    </location>
</feature>
<keyword evidence="3 9" id="KW-0378">Hydrolase</keyword>
<feature type="compositionally biased region" description="Polar residues" evidence="4">
    <location>
        <begin position="64"/>
        <end position="83"/>
    </location>
</feature>
<evidence type="ECO:0000256" key="3">
    <source>
        <dbReference type="ARBA" id="ARBA00022801"/>
    </source>
</evidence>
<evidence type="ECO:0000313" key="10">
    <source>
        <dbReference type="Proteomes" id="UP001500730"/>
    </source>
</evidence>
<dbReference type="RefSeq" id="WP_344257078.1">
    <property type="nucleotide sequence ID" value="NZ_BAAARE010000026.1"/>
</dbReference>
<dbReference type="Pfam" id="PF08531">
    <property type="entry name" value="Bac_rhamnosid_N"/>
    <property type="match status" value="1"/>
</dbReference>
<dbReference type="InterPro" id="IPR035398">
    <property type="entry name" value="Bac_rhamnosid_C"/>
</dbReference>
<evidence type="ECO:0000259" key="5">
    <source>
        <dbReference type="Pfam" id="PF05592"/>
    </source>
</evidence>
<dbReference type="Pfam" id="PF17390">
    <property type="entry name" value="Bac_rhamnosid_C"/>
    <property type="match status" value="1"/>
</dbReference>
<protein>
    <recommendedName>
        <fullName evidence="2">alpha-L-rhamnosidase</fullName>
        <ecNumber evidence="2">3.2.1.40</ecNumber>
    </recommendedName>
</protein>
<dbReference type="InterPro" id="IPR013737">
    <property type="entry name" value="Bac_rhamnosid_N"/>
</dbReference>
<feature type="domain" description="Bacterial alpha-L-rhamnosidase N-terminal" evidence="6">
    <location>
        <begin position="145"/>
        <end position="314"/>
    </location>
</feature>
<dbReference type="InterPro" id="IPR008928">
    <property type="entry name" value="6-hairpin_glycosidase_sf"/>
</dbReference>
<reference evidence="9 10" key="1">
    <citation type="journal article" date="2019" name="Int. J. Syst. Evol. Microbiol.">
        <title>The Global Catalogue of Microorganisms (GCM) 10K type strain sequencing project: providing services to taxonomists for standard genome sequencing and annotation.</title>
        <authorList>
            <consortium name="The Broad Institute Genomics Platform"/>
            <consortium name="The Broad Institute Genome Sequencing Center for Infectious Disease"/>
            <person name="Wu L."/>
            <person name="Ma J."/>
        </authorList>
    </citation>
    <scope>NUCLEOTIDE SEQUENCE [LARGE SCALE GENOMIC DNA]</scope>
    <source>
        <strain evidence="9 10">JCM 16259</strain>
    </source>
</reference>
<dbReference type="InterPro" id="IPR012341">
    <property type="entry name" value="6hp_glycosidase-like_sf"/>
</dbReference>
<evidence type="ECO:0000259" key="7">
    <source>
        <dbReference type="Pfam" id="PF17389"/>
    </source>
</evidence>
<evidence type="ECO:0000256" key="4">
    <source>
        <dbReference type="SAM" id="MobiDB-lite"/>
    </source>
</evidence>
<sequence length="1033" mass="108671">MRTLRAGLGALTVLLAGGLVLTGGVQPDGASAQAVAASRSTTTQPDPGTSGDPGPADGAPSIATAPQVSGSGRPLTMSSTKSLRATAAPAPTSGLARAGSLAAPAAAPSATGWITSQAWNIVPAQGAATPPMPVFARDVVLGEAPQQATLTIAGVGLYAPTVNGRPASSAVLQPGTSDFTQSIEYRSYDVTALLAAGRNRLGVELGTGVYDEVNLPDRYSKLTHIGGPLGFTARLDVTESTGTTSFDTSRDWWAKAGGTQVSDWYGGESYDASKRPDALADASLPIDAASGWAPAVVANISSSVALYGQNAPAVTAGTPVPAASATRLASGDWLVDFGAYVTGQPQLQLAAPAGRVLRMYPAERLAGGVPDQSTSTGNAALPIFDQYTFAGSGIETWHPQFVYHGFRYLRVTGAGGLSLTPAMFSAVPVKADLPGAGSFTSSSAQLNSIVSMTKTSVDANLQSILTDCSNREKLGWLEQDYLLFGLLSGRYDMSVYGPNMVRLMREAQRSDGSMPEIVPEVVRFPAPFDNDVNWGAALVMVPWNLYRTYGDTDTLAQTYPAMQRYVASLQGKASGNLLKVGLGDWASLAAGHQRDVTTSMGYYGVVSTMARTATALGRTDDATAYATLAGQIRTAINAAYYRDKMYGSEQATNAMALVLGITPDVQASRGVLVSLMGTWSNQFRVGEVGLAYVFTALHDMGRDDLLWRAITSPTSPSFASFVTSGAPALPEYWSGMSGTGSLAHFMLGRPAQWAQDGLAGIDQTDDSVGYRHLLIRPAVFTGPDSVTATRNTPAGWVKVAWTRSNGSAHVDVTVPSGSTARVVLPNGTTEVAAGTSSFDTPLGTRASYGATGFVVPVAPISRLPWTSVLYASVSGVQTRITYAQWQATGFRAPVTRLPAGSVVAYAPSGSTLFAWTPDKQIHQLTYSEWRQLGSPAPVRLPRPVTKYQWSKNVWMTTKWKSDPATWVVKQLTGSEWVAMGSPRPADNVVTPQSKVFRRSGQSTIYLTDPSGFTHALTYAEWGHLGYPKPTTIA</sequence>
<evidence type="ECO:0000259" key="8">
    <source>
        <dbReference type="Pfam" id="PF17390"/>
    </source>
</evidence>
<dbReference type="GO" id="GO:0016787">
    <property type="term" value="F:hydrolase activity"/>
    <property type="evidence" value="ECO:0007669"/>
    <property type="project" value="UniProtKB-KW"/>
</dbReference>
<dbReference type="Gene3D" id="2.60.420.10">
    <property type="entry name" value="Maltose phosphorylase, domain 3"/>
    <property type="match status" value="1"/>
</dbReference>
<gene>
    <name evidence="9" type="ORF">GCM10009858_42280</name>
</gene>
<evidence type="ECO:0000256" key="2">
    <source>
        <dbReference type="ARBA" id="ARBA00012652"/>
    </source>
</evidence>
<evidence type="ECO:0000313" key="9">
    <source>
        <dbReference type="EMBL" id="GAA2499488.1"/>
    </source>
</evidence>
<evidence type="ECO:0000259" key="6">
    <source>
        <dbReference type="Pfam" id="PF08531"/>
    </source>
</evidence>
<comment type="caution">
    <text evidence="9">The sequence shown here is derived from an EMBL/GenBank/DDBJ whole genome shotgun (WGS) entry which is preliminary data.</text>
</comment>
<dbReference type="InterPro" id="IPR035396">
    <property type="entry name" value="Bac_rhamnosid6H"/>
</dbReference>
<dbReference type="Proteomes" id="UP001500730">
    <property type="component" value="Unassembled WGS sequence"/>
</dbReference>
<dbReference type="Pfam" id="PF05592">
    <property type="entry name" value="Bac_rhamnosid"/>
    <property type="match status" value="1"/>
</dbReference>
<organism evidence="9 10">
    <name type="scientific">Terrabacter carboxydivorans</name>
    <dbReference type="NCBI Taxonomy" id="619730"/>
    <lineage>
        <taxon>Bacteria</taxon>
        <taxon>Bacillati</taxon>
        <taxon>Actinomycetota</taxon>
        <taxon>Actinomycetes</taxon>
        <taxon>Micrococcales</taxon>
        <taxon>Intrasporangiaceae</taxon>
        <taxon>Terrabacter</taxon>
    </lineage>
</organism>
<dbReference type="PANTHER" id="PTHR33307:SF11">
    <property type="entry name" value="ALPHA-L-RHAMNOSIDASE"/>
    <property type="match status" value="1"/>
</dbReference>
<feature type="domain" description="Alpha-L-rhamnosidase C-terminal" evidence="8">
    <location>
        <begin position="766"/>
        <end position="835"/>
    </location>
</feature>
<proteinExistence type="predicted"/>
<dbReference type="InterPro" id="IPR008902">
    <property type="entry name" value="Rhamnosid_concanavalin"/>
</dbReference>
<dbReference type="Gene3D" id="2.60.120.260">
    <property type="entry name" value="Galactose-binding domain-like"/>
    <property type="match status" value="2"/>
</dbReference>
<dbReference type="InterPro" id="IPR016007">
    <property type="entry name" value="Alpha_rhamnosid"/>
</dbReference>
<feature type="domain" description="Alpha-L-rhamnosidase six-hairpin glycosidase" evidence="7">
    <location>
        <begin position="436"/>
        <end position="754"/>
    </location>
</feature>
<keyword evidence="10" id="KW-1185">Reference proteome</keyword>
<comment type="catalytic activity">
    <reaction evidence="1">
        <text>Hydrolysis of terminal non-reducing alpha-L-rhamnose residues in alpha-L-rhamnosides.</text>
        <dbReference type="EC" id="3.2.1.40"/>
    </reaction>
</comment>
<dbReference type="EMBL" id="BAAARE010000026">
    <property type="protein sequence ID" value="GAA2499488.1"/>
    <property type="molecule type" value="Genomic_DNA"/>
</dbReference>
<dbReference type="EC" id="3.2.1.40" evidence="2"/>
<feature type="compositionally biased region" description="Polar residues" evidence="4">
    <location>
        <begin position="38"/>
        <end position="47"/>
    </location>
</feature>
<dbReference type="PANTHER" id="PTHR33307">
    <property type="entry name" value="ALPHA-RHAMNOSIDASE (EUROFUNG)"/>
    <property type="match status" value="1"/>
</dbReference>
<accession>A0ABN3MC42</accession>
<name>A0ABN3MC42_9MICO</name>
<dbReference type="Gene3D" id="1.50.10.10">
    <property type="match status" value="1"/>
</dbReference>
<evidence type="ECO:0000256" key="1">
    <source>
        <dbReference type="ARBA" id="ARBA00001445"/>
    </source>
</evidence>
<dbReference type="SUPFAM" id="SSF48208">
    <property type="entry name" value="Six-hairpin glycosidases"/>
    <property type="match status" value="1"/>
</dbReference>
<feature type="domain" description="Alpha-L-rhamnosidase concanavalin-like" evidence="5">
    <location>
        <begin position="327"/>
        <end position="425"/>
    </location>
</feature>
<dbReference type="Pfam" id="PF17389">
    <property type="entry name" value="Bac_rhamnosid6H"/>
    <property type="match status" value="1"/>
</dbReference>